<organism evidence="3 4">
    <name type="scientific">Tilletia horrida</name>
    <dbReference type="NCBI Taxonomy" id="155126"/>
    <lineage>
        <taxon>Eukaryota</taxon>
        <taxon>Fungi</taxon>
        <taxon>Dikarya</taxon>
        <taxon>Basidiomycota</taxon>
        <taxon>Ustilaginomycotina</taxon>
        <taxon>Exobasidiomycetes</taxon>
        <taxon>Tilletiales</taxon>
        <taxon>Tilletiaceae</taxon>
        <taxon>Tilletia</taxon>
    </lineage>
</organism>
<sequence length="443" mass="48469">MDCDEASQPAPEQMMLRARSDPTSILNLIAVMAPHEGLTHLPEYQVEGSNVEFIGTDIDHKVKYASAETEPAWRGVGSTKGIKVWRIENFEVVPVPEKYYGTFCDGDSYIVLNSYKASPDSDSLAHDIHFWLGKDTSQDEAGVAAYKTVELDEHLRGIAVQYREVQGLESPRFLALFPRLTIRRGGVKSGFKHVQTEEKDIFRLFQILTAGTKYGRVVKKTAAPGSAPRGSGISGGIVVKEVEPVVASLNSGDVFVLDEGKTLRAWQGSQASPMEKAKAAQVLHQFNSERESSAQTEVLAQTDSRALSFIKALGGDINTNIPPPPSSGTTPGAPTTPSGYPDESRPVRLFRLSDAQGSLQFDMVKNGEAVRRDDFKSDDVYIYDTSSTVFVWQGKGASQAERHAWLRVAEAYIRSLDARPYTGGLCKVKEGFEGQSFRAALTA</sequence>
<dbReference type="GO" id="GO:0008154">
    <property type="term" value="P:actin polymerization or depolymerization"/>
    <property type="evidence" value="ECO:0007669"/>
    <property type="project" value="TreeGrafter"/>
</dbReference>
<comment type="caution">
    <text evidence="3">The sequence shown here is derived from an EMBL/GenBank/DDBJ whole genome shotgun (WGS) entry which is preliminary data.</text>
</comment>
<dbReference type="PANTHER" id="PTHR11977:SF130">
    <property type="entry name" value="SEVERIN"/>
    <property type="match status" value="1"/>
</dbReference>
<reference evidence="3" key="1">
    <citation type="journal article" date="2023" name="PhytoFront">
        <title>Draft Genome Resources of Seven Strains of Tilletia horrida, Causal Agent of Kernel Smut of Rice.</title>
        <authorList>
            <person name="Khanal S."/>
            <person name="Antony Babu S."/>
            <person name="Zhou X.G."/>
        </authorList>
    </citation>
    <scope>NUCLEOTIDE SEQUENCE</scope>
    <source>
        <strain evidence="3">TX6</strain>
    </source>
</reference>
<feature type="compositionally biased region" description="Low complexity" evidence="1">
    <location>
        <begin position="327"/>
        <end position="341"/>
    </location>
</feature>
<dbReference type="AlphaFoldDB" id="A0AAN6GLB3"/>
<dbReference type="Pfam" id="PF00626">
    <property type="entry name" value="Gelsolin"/>
    <property type="match status" value="3"/>
</dbReference>
<evidence type="ECO:0000256" key="1">
    <source>
        <dbReference type="SAM" id="MobiDB-lite"/>
    </source>
</evidence>
<dbReference type="SMART" id="SM00262">
    <property type="entry name" value="GEL"/>
    <property type="match status" value="3"/>
</dbReference>
<dbReference type="InterPro" id="IPR029006">
    <property type="entry name" value="ADF-H/Gelsolin-like_dom_sf"/>
</dbReference>
<dbReference type="InterPro" id="IPR007123">
    <property type="entry name" value="Gelsolin-like_dom"/>
</dbReference>
<dbReference type="Proteomes" id="UP001176517">
    <property type="component" value="Unassembled WGS sequence"/>
</dbReference>
<evidence type="ECO:0000313" key="3">
    <source>
        <dbReference type="EMBL" id="KAK0543836.1"/>
    </source>
</evidence>
<dbReference type="GO" id="GO:0015629">
    <property type="term" value="C:actin cytoskeleton"/>
    <property type="evidence" value="ECO:0007669"/>
    <property type="project" value="TreeGrafter"/>
</dbReference>
<proteinExistence type="predicted"/>
<dbReference type="PANTHER" id="PTHR11977">
    <property type="entry name" value="VILLIN"/>
    <property type="match status" value="1"/>
</dbReference>
<evidence type="ECO:0000259" key="2">
    <source>
        <dbReference type="Pfam" id="PF00626"/>
    </source>
</evidence>
<name>A0AAN6GLB3_9BASI</name>
<gene>
    <name evidence="3" type="ORF">OC846_006271</name>
</gene>
<dbReference type="CDD" id="cd11290">
    <property type="entry name" value="gelsolin_S1_like"/>
    <property type="match status" value="1"/>
</dbReference>
<feature type="domain" description="Gelsolin-like" evidence="2">
    <location>
        <begin position="238"/>
        <end position="301"/>
    </location>
</feature>
<accession>A0AAN6GLB3</accession>
<keyword evidence="4" id="KW-1185">Reference proteome</keyword>
<dbReference type="Gene3D" id="3.40.20.10">
    <property type="entry name" value="Severin"/>
    <property type="match status" value="3"/>
</dbReference>
<dbReference type="EMBL" id="JAPDMZ010000322">
    <property type="protein sequence ID" value="KAK0543836.1"/>
    <property type="molecule type" value="Genomic_DNA"/>
</dbReference>
<feature type="region of interest" description="Disordered" evidence="1">
    <location>
        <begin position="317"/>
        <end position="344"/>
    </location>
</feature>
<dbReference type="InterPro" id="IPR007122">
    <property type="entry name" value="Villin/Gelsolin"/>
</dbReference>
<feature type="domain" description="Gelsolin-like" evidence="2">
    <location>
        <begin position="373"/>
        <end position="420"/>
    </location>
</feature>
<feature type="domain" description="Gelsolin-like" evidence="2">
    <location>
        <begin position="89"/>
        <end position="174"/>
    </location>
</feature>
<dbReference type="GO" id="GO:0005737">
    <property type="term" value="C:cytoplasm"/>
    <property type="evidence" value="ECO:0007669"/>
    <property type="project" value="TreeGrafter"/>
</dbReference>
<dbReference type="SUPFAM" id="SSF55753">
    <property type="entry name" value="Actin depolymerizing proteins"/>
    <property type="match status" value="3"/>
</dbReference>
<protein>
    <recommendedName>
        <fullName evidence="2">Gelsolin-like domain-containing protein</fullName>
    </recommendedName>
</protein>
<dbReference type="GO" id="GO:0051015">
    <property type="term" value="F:actin filament binding"/>
    <property type="evidence" value="ECO:0007669"/>
    <property type="project" value="InterPro"/>
</dbReference>
<evidence type="ECO:0000313" key="4">
    <source>
        <dbReference type="Proteomes" id="UP001176517"/>
    </source>
</evidence>